<evidence type="ECO:0000259" key="8">
    <source>
        <dbReference type="PROSITE" id="PS50112"/>
    </source>
</evidence>
<dbReference type="PRINTS" id="PR00344">
    <property type="entry name" value="BCTRLSENSOR"/>
</dbReference>
<dbReference type="Proteomes" id="UP000321479">
    <property type="component" value="Chromosome"/>
</dbReference>
<dbReference type="InterPro" id="IPR003661">
    <property type="entry name" value="HisK_dim/P_dom"/>
</dbReference>
<evidence type="ECO:0000313" key="10">
    <source>
        <dbReference type="EMBL" id="QEC63256.1"/>
    </source>
</evidence>
<dbReference type="NCBIfam" id="TIGR00229">
    <property type="entry name" value="sensory_box"/>
    <property type="match status" value="3"/>
</dbReference>
<dbReference type="Pfam" id="PF00512">
    <property type="entry name" value="HisKA"/>
    <property type="match status" value="1"/>
</dbReference>
<dbReference type="InterPro" id="IPR000014">
    <property type="entry name" value="PAS"/>
</dbReference>
<evidence type="ECO:0000313" key="11">
    <source>
        <dbReference type="Proteomes" id="UP000321479"/>
    </source>
</evidence>
<dbReference type="InterPro" id="IPR005467">
    <property type="entry name" value="His_kinase_dom"/>
</dbReference>
<dbReference type="Gene3D" id="1.10.287.130">
    <property type="match status" value="1"/>
</dbReference>
<dbReference type="InterPro" id="IPR036890">
    <property type="entry name" value="HATPase_C_sf"/>
</dbReference>
<dbReference type="PROSITE" id="PS50112">
    <property type="entry name" value="PAS"/>
    <property type="match status" value="3"/>
</dbReference>
<keyword evidence="5" id="KW-0418">Kinase</keyword>
<comment type="catalytic activity">
    <reaction evidence="1">
        <text>ATP + protein L-histidine = ADP + protein N-phospho-L-histidine.</text>
        <dbReference type="EC" id="2.7.13.3"/>
    </reaction>
</comment>
<feature type="domain" description="PAS" evidence="8">
    <location>
        <begin position="345"/>
        <end position="415"/>
    </location>
</feature>
<evidence type="ECO:0000256" key="4">
    <source>
        <dbReference type="ARBA" id="ARBA00022679"/>
    </source>
</evidence>
<sequence length="826" mass="93826">MRVNKPQLHPYGKYRCAMIKMIVAAMILCSPVKTFASIATGSRAQISEMNVLLVAVVVMLLIVIAYRERQLRRLHSRAYSSDQRFRKLYDAGLVGLIFTNLDGKVVEANKAFLDIIGYTKEDVKKGEVNWNKLTPPEYADITKEGVRQMHEQGYCSPFEKEYIRKDGRRVSIMLGSSRLAENDFAEAVTYVIDVSYKKQAELREQELNRTIKKQREELYSILMNAPAMIAIRRGPELRLEFSNKVASDFANLGSGLGLTTKELMEKFKVMADPQLSQEVYRTGVPFSAKAFHIQMDRVGNGKPEDIWLDMVLEPVYDADGNVDGVAFFGFDVTGLIKANEEVKESENRFRFLADAIPHKMWTSGPDGHATYYNKGWYDYTGVTDFKALNKRAWEIIHPDDFEAAKEAWTRVVKNGESLESEQRFLNTDGEYLWHLTRVYPHKDENGKVIMWVGTSTNIHEQKMTQEALKVSEEHFKAIANNNSIIIWQANGQGALIYVNDTWKNYTGFGISDDLLEQTLAAVHPDDVQAVVEKLGSEFQARTPLQTKFRFRNKEGQYRWVLTYANPLFNPEFAGYIGSIIDIDDQERAQKAASKLLKQRDEFLGVASHELKTPITSLKASMQILEKLSEKDFDPAKIRPFVAMANKQVGKLTDIVDDLLDVTRIQSGKMQLNCTNYLFSESVQDCINEIAQYTSSHQIVVNKNEPLEVYADRTRIEQVMVNFLSNAIKYSPEQNKVTVNIEKAGSNLKFSVTDFGIGIPQDKQAYIFDRFFRVHESSYNFSGLGLGLYISSEIIGRHGGKVGLVSEEGKGSTFWFTLPLTNKSEQV</sequence>
<dbReference type="SMART" id="SM00091">
    <property type="entry name" value="PAS"/>
    <property type="match status" value="3"/>
</dbReference>
<protein>
    <recommendedName>
        <fullName evidence="2">histidine kinase</fullName>
        <ecNumber evidence="2">2.7.13.3</ecNumber>
    </recommendedName>
</protein>
<dbReference type="InterPro" id="IPR013655">
    <property type="entry name" value="PAS_fold_3"/>
</dbReference>
<dbReference type="PANTHER" id="PTHR43304:SF1">
    <property type="entry name" value="PAC DOMAIN-CONTAINING PROTEIN"/>
    <property type="match status" value="1"/>
</dbReference>
<keyword evidence="6" id="KW-1133">Transmembrane helix</keyword>
<dbReference type="KEGG" id="mgin:FRZ54_11920"/>
<keyword evidence="11" id="KW-1185">Reference proteome</keyword>
<keyword evidence="4" id="KW-0808">Transferase</keyword>
<dbReference type="EC" id="2.7.13.3" evidence="2"/>
<dbReference type="Pfam" id="PF08447">
    <property type="entry name" value="PAS_3"/>
    <property type="match status" value="2"/>
</dbReference>
<reference evidence="10 11" key="1">
    <citation type="journal article" date="2017" name="Curr. Microbiol.">
        <title>Mucilaginibacter ginsenosidivorans sp. nov., Isolated from Soil of Ginseng Field.</title>
        <authorList>
            <person name="Kim M.M."/>
            <person name="Siddiqi M.Z."/>
            <person name="Im W.T."/>
        </authorList>
    </citation>
    <scope>NUCLEOTIDE SEQUENCE [LARGE SCALE GENOMIC DNA]</scope>
    <source>
        <strain evidence="10 11">Gsoil 3017</strain>
    </source>
</reference>
<dbReference type="SUPFAM" id="SSF55874">
    <property type="entry name" value="ATPase domain of HSP90 chaperone/DNA topoisomerase II/histidine kinase"/>
    <property type="match status" value="1"/>
</dbReference>
<dbReference type="InterPro" id="IPR004358">
    <property type="entry name" value="Sig_transdc_His_kin-like_C"/>
</dbReference>
<feature type="transmembrane region" description="Helical" evidence="6">
    <location>
        <begin position="21"/>
        <end position="40"/>
    </location>
</feature>
<evidence type="ECO:0000256" key="1">
    <source>
        <dbReference type="ARBA" id="ARBA00000085"/>
    </source>
</evidence>
<dbReference type="PROSITE" id="PS50109">
    <property type="entry name" value="HIS_KIN"/>
    <property type="match status" value="1"/>
</dbReference>
<organism evidence="10 11">
    <name type="scientific">Mucilaginibacter ginsenosidivorans</name>
    <dbReference type="NCBI Taxonomy" id="398053"/>
    <lineage>
        <taxon>Bacteria</taxon>
        <taxon>Pseudomonadati</taxon>
        <taxon>Bacteroidota</taxon>
        <taxon>Sphingobacteriia</taxon>
        <taxon>Sphingobacteriales</taxon>
        <taxon>Sphingobacteriaceae</taxon>
        <taxon>Mucilaginibacter</taxon>
    </lineage>
</organism>
<dbReference type="CDD" id="cd00075">
    <property type="entry name" value="HATPase"/>
    <property type="match status" value="1"/>
</dbReference>
<dbReference type="SMART" id="SM00388">
    <property type="entry name" value="HisKA"/>
    <property type="match status" value="1"/>
</dbReference>
<evidence type="ECO:0000256" key="3">
    <source>
        <dbReference type="ARBA" id="ARBA00022553"/>
    </source>
</evidence>
<keyword evidence="6" id="KW-0472">Membrane</keyword>
<dbReference type="GO" id="GO:0000155">
    <property type="term" value="F:phosphorelay sensor kinase activity"/>
    <property type="evidence" value="ECO:0007669"/>
    <property type="project" value="InterPro"/>
</dbReference>
<feature type="domain" description="PAS" evidence="8">
    <location>
        <begin position="81"/>
        <end position="153"/>
    </location>
</feature>
<dbReference type="Gene3D" id="3.30.450.20">
    <property type="entry name" value="PAS domain"/>
    <property type="match status" value="4"/>
</dbReference>
<feature type="domain" description="Histidine kinase" evidence="7">
    <location>
        <begin position="605"/>
        <end position="821"/>
    </location>
</feature>
<dbReference type="FunFam" id="3.30.450.20:FF:000099">
    <property type="entry name" value="Sensory box sensor histidine kinase"/>
    <property type="match status" value="1"/>
</dbReference>
<evidence type="ECO:0000259" key="9">
    <source>
        <dbReference type="PROSITE" id="PS50113"/>
    </source>
</evidence>
<evidence type="ECO:0000256" key="2">
    <source>
        <dbReference type="ARBA" id="ARBA00012438"/>
    </source>
</evidence>
<feature type="domain" description="PAC" evidence="9">
    <location>
        <begin position="544"/>
        <end position="594"/>
    </location>
</feature>
<evidence type="ECO:0000256" key="6">
    <source>
        <dbReference type="SAM" id="Phobius"/>
    </source>
</evidence>
<dbReference type="Pfam" id="PF13426">
    <property type="entry name" value="PAS_9"/>
    <property type="match status" value="1"/>
</dbReference>
<proteinExistence type="predicted"/>
<dbReference type="InterPro" id="IPR001610">
    <property type="entry name" value="PAC"/>
</dbReference>
<keyword evidence="6" id="KW-0812">Transmembrane</keyword>
<dbReference type="InterPro" id="IPR003594">
    <property type="entry name" value="HATPase_dom"/>
</dbReference>
<name>A0A5B8UXZ0_9SPHI</name>
<dbReference type="InterPro" id="IPR000700">
    <property type="entry name" value="PAS-assoc_C"/>
</dbReference>
<keyword evidence="3" id="KW-0597">Phosphoprotein</keyword>
<dbReference type="CDD" id="cd00082">
    <property type="entry name" value="HisKA"/>
    <property type="match status" value="1"/>
</dbReference>
<dbReference type="FunFam" id="3.30.565.10:FF:000006">
    <property type="entry name" value="Sensor histidine kinase WalK"/>
    <property type="match status" value="1"/>
</dbReference>
<feature type="transmembrane region" description="Helical" evidence="6">
    <location>
        <begin position="46"/>
        <end position="66"/>
    </location>
</feature>
<dbReference type="PROSITE" id="PS50113">
    <property type="entry name" value="PAC"/>
    <property type="match status" value="2"/>
</dbReference>
<dbReference type="SUPFAM" id="SSF47384">
    <property type="entry name" value="Homodimeric domain of signal transducing histidine kinase"/>
    <property type="match status" value="1"/>
</dbReference>
<dbReference type="AlphaFoldDB" id="A0A5B8UXZ0"/>
<feature type="domain" description="PAS" evidence="8">
    <location>
        <begin position="471"/>
        <end position="541"/>
    </location>
</feature>
<dbReference type="Pfam" id="PF02518">
    <property type="entry name" value="HATPase_c"/>
    <property type="match status" value="1"/>
</dbReference>
<dbReference type="Gene3D" id="3.30.565.10">
    <property type="entry name" value="Histidine kinase-like ATPase, C-terminal domain"/>
    <property type="match status" value="1"/>
</dbReference>
<dbReference type="EMBL" id="CP042436">
    <property type="protein sequence ID" value="QEC63256.1"/>
    <property type="molecule type" value="Genomic_DNA"/>
</dbReference>
<dbReference type="PANTHER" id="PTHR43304">
    <property type="entry name" value="PHYTOCHROME-LIKE PROTEIN CPH1"/>
    <property type="match status" value="1"/>
</dbReference>
<dbReference type="CDD" id="cd00130">
    <property type="entry name" value="PAS"/>
    <property type="match status" value="3"/>
</dbReference>
<gene>
    <name evidence="10" type="ORF">FRZ54_11920</name>
</gene>
<evidence type="ECO:0000256" key="5">
    <source>
        <dbReference type="ARBA" id="ARBA00022777"/>
    </source>
</evidence>
<accession>A0A5B8UXZ0</accession>
<dbReference type="InterPro" id="IPR035965">
    <property type="entry name" value="PAS-like_dom_sf"/>
</dbReference>
<dbReference type="InterPro" id="IPR052162">
    <property type="entry name" value="Sensor_kinase/Photoreceptor"/>
</dbReference>
<dbReference type="SMART" id="SM00387">
    <property type="entry name" value="HATPase_c"/>
    <property type="match status" value="1"/>
</dbReference>
<dbReference type="SUPFAM" id="SSF55785">
    <property type="entry name" value="PYP-like sensor domain (PAS domain)"/>
    <property type="match status" value="3"/>
</dbReference>
<dbReference type="OrthoDB" id="9813151at2"/>
<evidence type="ECO:0000259" key="7">
    <source>
        <dbReference type="PROSITE" id="PS50109"/>
    </source>
</evidence>
<feature type="domain" description="PAC" evidence="9">
    <location>
        <begin position="418"/>
        <end position="470"/>
    </location>
</feature>
<dbReference type="InterPro" id="IPR036097">
    <property type="entry name" value="HisK_dim/P_sf"/>
</dbReference>
<dbReference type="SMART" id="SM00086">
    <property type="entry name" value="PAC"/>
    <property type="match status" value="4"/>
</dbReference>